<accession>A0A8H6IJX3</accession>
<reference evidence="2 3" key="1">
    <citation type="submission" date="2020-07" db="EMBL/GenBank/DDBJ databases">
        <title>Comparative genomics of pyrophilous fungi reveals a link between fire events and developmental genes.</title>
        <authorList>
            <consortium name="DOE Joint Genome Institute"/>
            <person name="Steindorff A.S."/>
            <person name="Carver A."/>
            <person name="Calhoun S."/>
            <person name="Stillman K."/>
            <person name="Liu H."/>
            <person name="Lipzen A."/>
            <person name="Pangilinan J."/>
            <person name="Labutti K."/>
            <person name="Bruns T.D."/>
            <person name="Grigoriev I.V."/>
        </authorList>
    </citation>
    <scope>NUCLEOTIDE SEQUENCE [LARGE SCALE GENOMIC DNA]</scope>
    <source>
        <strain evidence="2 3">CBS 144469</strain>
    </source>
</reference>
<keyword evidence="3" id="KW-1185">Reference proteome</keyword>
<name>A0A8H6IJX3_9AGAR</name>
<dbReference type="EMBL" id="JACGCI010000001">
    <property type="protein sequence ID" value="KAF6765878.1"/>
    <property type="molecule type" value="Genomic_DNA"/>
</dbReference>
<dbReference type="Proteomes" id="UP000521943">
    <property type="component" value="Unassembled WGS sequence"/>
</dbReference>
<organism evidence="2 3">
    <name type="scientific">Ephemerocybe angulata</name>
    <dbReference type="NCBI Taxonomy" id="980116"/>
    <lineage>
        <taxon>Eukaryota</taxon>
        <taxon>Fungi</taxon>
        <taxon>Dikarya</taxon>
        <taxon>Basidiomycota</taxon>
        <taxon>Agaricomycotina</taxon>
        <taxon>Agaricomycetes</taxon>
        <taxon>Agaricomycetidae</taxon>
        <taxon>Agaricales</taxon>
        <taxon>Agaricineae</taxon>
        <taxon>Psathyrellaceae</taxon>
        <taxon>Ephemerocybe</taxon>
    </lineage>
</organism>
<evidence type="ECO:0000313" key="2">
    <source>
        <dbReference type="EMBL" id="KAF6765878.1"/>
    </source>
</evidence>
<proteinExistence type="predicted"/>
<protein>
    <submittedName>
        <fullName evidence="2">Uncharacterized protein</fullName>
    </submittedName>
</protein>
<feature type="region of interest" description="Disordered" evidence="1">
    <location>
        <begin position="49"/>
        <end position="87"/>
    </location>
</feature>
<feature type="compositionally biased region" description="Low complexity" evidence="1">
    <location>
        <begin position="56"/>
        <end position="73"/>
    </location>
</feature>
<feature type="region of interest" description="Disordered" evidence="1">
    <location>
        <begin position="1"/>
        <end position="30"/>
    </location>
</feature>
<gene>
    <name evidence="2" type="ORF">DFP72DRAFT_838498</name>
</gene>
<sequence>MASDSPQSSYERPQTSFHSSSQLTEQQHSALNSGSWADCVNYFSPLSSPPPLQDISSESSNELLSALSPLPSSHTTTDTGASDLLLQPDYGPFTLQPPLQPWSDLLPLEVFIVEQEGPLRSPFEKRALGVKSQARMLSILYLKWNLNKNANTLSFALLL</sequence>
<comment type="caution">
    <text evidence="2">The sequence shown here is derived from an EMBL/GenBank/DDBJ whole genome shotgun (WGS) entry which is preliminary data.</text>
</comment>
<evidence type="ECO:0000313" key="3">
    <source>
        <dbReference type="Proteomes" id="UP000521943"/>
    </source>
</evidence>
<evidence type="ECO:0000256" key="1">
    <source>
        <dbReference type="SAM" id="MobiDB-lite"/>
    </source>
</evidence>
<dbReference type="AlphaFoldDB" id="A0A8H6IJX3"/>